<dbReference type="CDD" id="cd00531">
    <property type="entry name" value="NTF2_like"/>
    <property type="match status" value="1"/>
</dbReference>
<dbReference type="SUPFAM" id="SSF54427">
    <property type="entry name" value="NTF2-like"/>
    <property type="match status" value="1"/>
</dbReference>
<dbReference type="Gene3D" id="3.10.450.50">
    <property type="match status" value="1"/>
</dbReference>
<accession>A0A7D4AC61</accession>
<proteinExistence type="predicted"/>
<name>A0A7D4AC61_ACTVE</name>
<reference evidence="2 3" key="1">
    <citation type="submission" date="2020-05" db="EMBL/GenBank/DDBJ databases">
        <title>Actinomadura verrucosospora NRRL-B18236 (PFL_A860) Genome sequencing and assembly.</title>
        <authorList>
            <person name="Samborskyy M."/>
        </authorList>
    </citation>
    <scope>NUCLEOTIDE SEQUENCE [LARGE SCALE GENOMIC DNA]</scope>
    <source>
        <strain evidence="2 3">NRRL:B18236</strain>
    </source>
</reference>
<sequence>MPLTTEDRLAITDVISLHGHHADNGEIDRMTELFTEDVVYDLTALDGSVLHGRAALKKAALDLGDRNPLAHHVTNVVVTGGDGDRAHAVSKAIAVLADRGCGSATYEDDLVREGGRWLIRHRTIRPRREPLTP</sequence>
<dbReference type="Pfam" id="PF13577">
    <property type="entry name" value="SnoaL_4"/>
    <property type="match status" value="1"/>
</dbReference>
<dbReference type="InterPro" id="IPR037401">
    <property type="entry name" value="SnoaL-like"/>
</dbReference>
<dbReference type="Proteomes" id="UP000501240">
    <property type="component" value="Chromosome"/>
</dbReference>
<feature type="domain" description="SnoaL-like" evidence="1">
    <location>
        <begin position="5"/>
        <end position="123"/>
    </location>
</feature>
<keyword evidence="3" id="KW-1185">Reference proteome</keyword>
<evidence type="ECO:0000313" key="2">
    <source>
        <dbReference type="EMBL" id="QKG26847.1"/>
    </source>
</evidence>
<evidence type="ECO:0000313" key="3">
    <source>
        <dbReference type="Proteomes" id="UP000501240"/>
    </source>
</evidence>
<evidence type="ECO:0000259" key="1">
    <source>
        <dbReference type="Pfam" id="PF13577"/>
    </source>
</evidence>
<gene>
    <name evidence="2" type="ORF">ACTIVE_8500</name>
</gene>
<organism evidence="2 3">
    <name type="scientific">Actinomadura verrucosospora</name>
    <dbReference type="NCBI Taxonomy" id="46165"/>
    <lineage>
        <taxon>Bacteria</taxon>
        <taxon>Bacillati</taxon>
        <taxon>Actinomycetota</taxon>
        <taxon>Actinomycetes</taxon>
        <taxon>Streptosporangiales</taxon>
        <taxon>Thermomonosporaceae</taxon>
        <taxon>Actinomadura</taxon>
    </lineage>
</organism>
<dbReference type="EMBL" id="CP053892">
    <property type="protein sequence ID" value="QKG26847.1"/>
    <property type="molecule type" value="Genomic_DNA"/>
</dbReference>
<protein>
    <submittedName>
        <fullName evidence="2">SnoaL-like domain-containing protein</fullName>
    </submittedName>
</protein>
<dbReference type="InterPro" id="IPR032710">
    <property type="entry name" value="NTF2-like_dom_sf"/>
</dbReference>
<dbReference type="AlphaFoldDB" id="A0A7D4AC61"/>
<dbReference type="RefSeq" id="WP_173100225.1">
    <property type="nucleotide sequence ID" value="NZ_CP053892.1"/>
</dbReference>